<dbReference type="AlphaFoldDB" id="A0A0A2T879"/>
<reference evidence="1 2" key="1">
    <citation type="submission" date="2014-05" db="EMBL/GenBank/DDBJ databases">
        <authorList>
            <person name="Rizzardi K."/>
            <person name="Winiecka-Krusnell J."/>
            <person name="Ramliden M."/>
            <person name="Alm E."/>
            <person name="Andersson S."/>
            <person name="Byfors S."/>
        </authorList>
    </citation>
    <scope>NUCLEOTIDE SEQUENCE [LARGE SCALE GENOMIC DNA]</scope>
    <source>
        <strain evidence="1 2">LEGN</strain>
    </source>
</reference>
<dbReference type="EMBL" id="JNCF01000012">
    <property type="protein sequence ID" value="KGP63628.1"/>
    <property type="molecule type" value="Genomic_DNA"/>
</dbReference>
<dbReference type="RefSeq" id="WP_035888197.1">
    <property type="nucleotide sequence ID" value="NZ_JNCF01000012.1"/>
</dbReference>
<organism evidence="1 2">
    <name type="scientific">Legionella norrlandica</name>
    <dbReference type="NCBI Taxonomy" id="1498499"/>
    <lineage>
        <taxon>Bacteria</taxon>
        <taxon>Pseudomonadati</taxon>
        <taxon>Pseudomonadota</taxon>
        <taxon>Gammaproteobacteria</taxon>
        <taxon>Legionellales</taxon>
        <taxon>Legionellaceae</taxon>
        <taxon>Legionella</taxon>
    </lineage>
</organism>
<protein>
    <submittedName>
        <fullName evidence="1">Uncharacterized protein</fullName>
    </submittedName>
</protein>
<keyword evidence="2" id="KW-1185">Reference proteome</keyword>
<evidence type="ECO:0000313" key="2">
    <source>
        <dbReference type="Proteomes" id="UP000054422"/>
    </source>
</evidence>
<dbReference type="STRING" id="1498499.EP47_03120"/>
<comment type="caution">
    <text evidence="1">The sequence shown here is derived from an EMBL/GenBank/DDBJ whole genome shotgun (WGS) entry which is preliminary data.</text>
</comment>
<dbReference type="Proteomes" id="UP000054422">
    <property type="component" value="Unassembled WGS sequence"/>
</dbReference>
<evidence type="ECO:0000313" key="1">
    <source>
        <dbReference type="EMBL" id="KGP63628.1"/>
    </source>
</evidence>
<accession>A0A0A2T879</accession>
<dbReference type="SUPFAM" id="SSF52266">
    <property type="entry name" value="SGNH hydrolase"/>
    <property type="match status" value="1"/>
</dbReference>
<proteinExistence type="predicted"/>
<gene>
    <name evidence="1" type="ORF">EP47_03120</name>
</gene>
<name>A0A0A2T879_9GAMM</name>
<sequence length="224" mass="26422">MGKYLPEYSIINASIIGESRKNILNYFNYLKTHKISVNTLVIEINLFNFTSSTPNTNKNHSEYLNNSYSQFYLFHPHGINLLTNLELNRLYAPDKKERHRFSFANLPDSYSEKYIDFKKNLPEYASFLNSIFSTSFEIAEHVYFFISPISREGIKQTQFNITDIENELNDLNQICQRYPKIHCLIPKPDYSKNNFMNISHFNEQGHQVISKWLAKQIKKNQKEA</sequence>